<organism evidence="2 3">
    <name type="scientific">Heracleum sosnowskyi</name>
    <dbReference type="NCBI Taxonomy" id="360622"/>
    <lineage>
        <taxon>Eukaryota</taxon>
        <taxon>Viridiplantae</taxon>
        <taxon>Streptophyta</taxon>
        <taxon>Embryophyta</taxon>
        <taxon>Tracheophyta</taxon>
        <taxon>Spermatophyta</taxon>
        <taxon>Magnoliopsida</taxon>
        <taxon>eudicotyledons</taxon>
        <taxon>Gunneridae</taxon>
        <taxon>Pentapetalae</taxon>
        <taxon>asterids</taxon>
        <taxon>campanulids</taxon>
        <taxon>Apiales</taxon>
        <taxon>Apiaceae</taxon>
        <taxon>Apioideae</taxon>
        <taxon>apioid superclade</taxon>
        <taxon>Tordylieae</taxon>
        <taxon>Tordyliinae</taxon>
        <taxon>Heracleum</taxon>
    </lineage>
</organism>
<reference evidence="2" key="2">
    <citation type="submission" date="2023-05" db="EMBL/GenBank/DDBJ databases">
        <authorList>
            <person name="Schelkunov M.I."/>
        </authorList>
    </citation>
    <scope>NUCLEOTIDE SEQUENCE</scope>
    <source>
        <strain evidence="2">Hsosn_3</strain>
        <tissue evidence="2">Leaf</tissue>
    </source>
</reference>
<evidence type="ECO:0000256" key="1">
    <source>
        <dbReference type="SAM" id="MobiDB-lite"/>
    </source>
</evidence>
<dbReference type="EMBL" id="JAUIZM010000004">
    <property type="protein sequence ID" value="KAK1389922.1"/>
    <property type="molecule type" value="Genomic_DNA"/>
</dbReference>
<evidence type="ECO:0000313" key="3">
    <source>
        <dbReference type="Proteomes" id="UP001237642"/>
    </source>
</evidence>
<comment type="caution">
    <text evidence="2">The sequence shown here is derived from an EMBL/GenBank/DDBJ whole genome shotgun (WGS) entry which is preliminary data.</text>
</comment>
<reference evidence="2" key="1">
    <citation type="submission" date="2023-02" db="EMBL/GenBank/DDBJ databases">
        <title>Genome of toxic invasive species Heracleum sosnowskyi carries increased number of genes despite the absence of recent whole-genome duplications.</title>
        <authorList>
            <person name="Schelkunov M."/>
            <person name="Shtratnikova V."/>
            <person name="Makarenko M."/>
            <person name="Klepikova A."/>
            <person name="Omelchenko D."/>
            <person name="Novikova G."/>
            <person name="Obukhova E."/>
            <person name="Bogdanov V."/>
            <person name="Penin A."/>
            <person name="Logacheva M."/>
        </authorList>
    </citation>
    <scope>NUCLEOTIDE SEQUENCE</scope>
    <source>
        <strain evidence="2">Hsosn_3</strain>
        <tissue evidence="2">Leaf</tissue>
    </source>
</reference>
<gene>
    <name evidence="2" type="ORF">POM88_018100</name>
</gene>
<feature type="region of interest" description="Disordered" evidence="1">
    <location>
        <begin position="107"/>
        <end position="147"/>
    </location>
</feature>
<proteinExistence type="predicted"/>
<feature type="region of interest" description="Disordered" evidence="1">
    <location>
        <begin position="384"/>
        <end position="405"/>
    </location>
</feature>
<name>A0AAD8IT21_9APIA</name>
<dbReference type="Proteomes" id="UP001237642">
    <property type="component" value="Unassembled WGS sequence"/>
</dbReference>
<evidence type="ECO:0000313" key="2">
    <source>
        <dbReference type="EMBL" id="KAK1389922.1"/>
    </source>
</evidence>
<dbReference type="AlphaFoldDB" id="A0AAD8IT21"/>
<keyword evidence="3" id="KW-1185">Reference proteome</keyword>
<accession>A0AAD8IT21</accession>
<protein>
    <submittedName>
        <fullName evidence="2">Uncharacterized protein</fullName>
    </submittedName>
</protein>
<sequence length="405" mass="46118">MEGSAEVRSNKTLILKMEYDTFRIRKGEGITDVYLRFSQLVLDLNLRGVTLPTVETNTRYLRNQPKSIEHRVYAIRETRDLHTTSLEEYYGILKTYELETLQDQTWDNDSKGKETASGLVADEEESKKAMVAAKPKSSPAPHQVDNDDECTYNNEEDVTHVANFALMAETSEEPEVPVLTLKVEMSIDDYKEQNGALSEEIYMLCKSLDSSQKEQKTLVAKCRMLEAKVEELEAACTVDTSLRDFIKSLEHKLILKEEIEACLRNNLAELEIKCEAYKLAASKVYVDNDTFKKITGVGVGLDYSDLSKKEGKRPVDTSSSDLKEEIPRILKSAVKPIYKHLVPRIEEEETELIVRYEIEMENRQEVQPITPIKQVKINFPREESRPGLGAKAVKQQGKKGIKELT</sequence>